<dbReference type="AlphaFoldDB" id="A0AAW0AKL9"/>
<dbReference type="EMBL" id="JAWWNJ010000059">
    <property type="protein sequence ID" value="KAK7013474.1"/>
    <property type="molecule type" value="Genomic_DNA"/>
</dbReference>
<dbReference type="InterPro" id="IPR007201">
    <property type="entry name" value="Mei2-like_Rrm_C"/>
</dbReference>
<name>A0AAW0AKL9_9AGAR</name>
<keyword evidence="3" id="KW-1185">Reference proteome</keyword>
<dbReference type="Pfam" id="PF04059">
    <property type="entry name" value="RRM_2"/>
    <property type="match status" value="1"/>
</dbReference>
<evidence type="ECO:0000313" key="2">
    <source>
        <dbReference type="EMBL" id="KAK7013474.1"/>
    </source>
</evidence>
<dbReference type="InterPro" id="IPR035979">
    <property type="entry name" value="RBD_domain_sf"/>
</dbReference>
<proteinExistence type="predicted"/>
<accession>A0AAW0AKL9</accession>
<feature type="non-terminal residue" evidence="2">
    <location>
        <position position="1"/>
    </location>
</feature>
<dbReference type="SUPFAM" id="SSF54928">
    <property type="entry name" value="RNA-binding domain, RBD"/>
    <property type="match status" value="1"/>
</dbReference>
<organism evidence="2 3">
    <name type="scientific">Favolaschia claudopus</name>
    <dbReference type="NCBI Taxonomy" id="2862362"/>
    <lineage>
        <taxon>Eukaryota</taxon>
        <taxon>Fungi</taxon>
        <taxon>Dikarya</taxon>
        <taxon>Basidiomycota</taxon>
        <taxon>Agaricomycotina</taxon>
        <taxon>Agaricomycetes</taxon>
        <taxon>Agaricomycetidae</taxon>
        <taxon>Agaricales</taxon>
        <taxon>Marasmiineae</taxon>
        <taxon>Mycenaceae</taxon>
        <taxon>Favolaschia</taxon>
    </lineage>
</organism>
<protein>
    <submittedName>
        <fullName evidence="2">RNA recognition motif 2</fullName>
    </submittedName>
</protein>
<dbReference type="InterPro" id="IPR012677">
    <property type="entry name" value="Nucleotide-bd_a/b_plait_sf"/>
</dbReference>
<dbReference type="GO" id="GO:0003676">
    <property type="term" value="F:nucleic acid binding"/>
    <property type="evidence" value="ECO:0007669"/>
    <property type="project" value="InterPro"/>
</dbReference>
<evidence type="ECO:0000313" key="3">
    <source>
        <dbReference type="Proteomes" id="UP001362999"/>
    </source>
</evidence>
<feature type="domain" description="Mei2-like C-terminal RNA recognition motif" evidence="1">
    <location>
        <begin position="3"/>
        <end position="85"/>
    </location>
</feature>
<dbReference type="Proteomes" id="UP001362999">
    <property type="component" value="Unassembled WGS sequence"/>
</dbReference>
<dbReference type="Gene3D" id="3.30.70.330">
    <property type="match status" value="1"/>
</dbReference>
<sequence>DTRTTVMIKNIPNRISDKQLMAHIDNVCPRKIDFLLTSGRNAGYAFVNFITVQDLMHFAKAKLGEKWNMVLSEKVLQMSYADYQSVVYYLSVTVR</sequence>
<reference evidence="2 3" key="1">
    <citation type="journal article" date="2024" name="J Genomics">
        <title>Draft genome sequencing and assembly of Favolaschia claudopus CIRM-BRFM 2984 isolated from oak limbs.</title>
        <authorList>
            <person name="Navarro D."/>
            <person name="Drula E."/>
            <person name="Chaduli D."/>
            <person name="Cazenave R."/>
            <person name="Ahrendt S."/>
            <person name="Wang J."/>
            <person name="Lipzen A."/>
            <person name="Daum C."/>
            <person name="Barry K."/>
            <person name="Grigoriev I.V."/>
            <person name="Favel A."/>
            <person name="Rosso M.N."/>
            <person name="Martin F."/>
        </authorList>
    </citation>
    <scope>NUCLEOTIDE SEQUENCE [LARGE SCALE GENOMIC DNA]</scope>
    <source>
        <strain evidence="2 3">CIRM-BRFM 2984</strain>
    </source>
</reference>
<comment type="caution">
    <text evidence="2">The sequence shown here is derived from an EMBL/GenBank/DDBJ whole genome shotgun (WGS) entry which is preliminary data.</text>
</comment>
<gene>
    <name evidence="2" type="ORF">R3P38DRAFT_2546271</name>
</gene>
<evidence type="ECO:0000259" key="1">
    <source>
        <dbReference type="Pfam" id="PF04059"/>
    </source>
</evidence>